<feature type="compositionally biased region" description="Polar residues" evidence="1">
    <location>
        <begin position="1039"/>
        <end position="1052"/>
    </location>
</feature>
<dbReference type="AlphaFoldDB" id="A0A9P5YSW1"/>
<evidence type="ECO:0000256" key="1">
    <source>
        <dbReference type="SAM" id="MobiDB-lite"/>
    </source>
</evidence>
<feature type="compositionally biased region" description="Basic residues" evidence="1">
    <location>
        <begin position="992"/>
        <end position="1020"/>
    </location>
</feature>
<accession>A0A9P5YSW1</accession>
<gene>
    <name evidence="2" type="ORF">BDN70DRAFT_814888</name>
</gene>
<organism evidence="2 3">
    <name type="scientific">Pholiota conissans</name>
    <dbReference type="NCBI Taxonomy" id="109636"/>
    <lineage>
        <taxon>Eukaryota</taxon>
        <taxon>Fungi</taxon>
        <taxon>Dikarya</taxon>
        <taxon>Basidiomycota</taxon>
        <taxon>Agaricomycotina</taxon>
        <taxon>Agaricomycetes</taxon>
        <taxon>Agaricomycetidae</taxon>
        <taxon>Agaricales</taxon>
        <taxon>Agaricineae</taxon>
        <taxon>Strophariaceae</taxon>
        <taxon>Pholiota</taxon>
    </lineage>
</organism>
<dbReference type="OrthoDB" id="3057432at2759"/>
<protein>
    <submittedName>
        <fullName evidence="2">Uncharacterized protein</fullName>
    </submittedName>
</protein>
<dbReference type="EMBL" id="MU155354">
    <property type="protein sequence ID" value="KAF9474942.1"/>
    <property type="molecule type" value="Genomic_DNA"/>
</dbReference>
<comment type="caution">
    <text evidence="2">The sequence shown here is derived from an EMBL/GenBank/DDBJ whole genome shotgun (WGS) entry which is preliminary data.</text>
</comment>
<name>A0A9P5YSW1_9AGAR</name>
<feature type="region of interest" description="Disordered" evidence="1">
    <location>
        <begin position="992"/>
        <end position="1052"/>
    </location>
</feature>
<feature type="compositionally biased region" description="Acidic residues" evidence="1">
    <location>
        <begin position="1024"/>
        <end position="1033"/>
    </location>
</feature>
<reference evidence="2" key="1">
    <citation type="submission" date="2020-11" db="EMBL/GenBank/DDBJ databases">
        <authorList>
            <consortium name="DOE Joint Genome Institute"/>
            <person name="Ahrendt S."/>
            <person name="Riley R."/>
            <person name="Andreopoulos W."/>
            <person name="Labutti K."/>
            <person name="Pangilinan J."/>
            <person name="Ruiz-Duenas F.J."/>
            <person name="Barrasa J.M."/>
            <person name="Sanchez-Garcia M."/>
            <person name="Camarero S."/>
            <person name="Miyauchi S."/>
            <person name="Serrano A."/>
            <person name="Linde D."/>
            <person name="Babiker R."/>
            <person name="Drula E."/>
            <person name="Ayuso-Fernandez I."/>
            <person name="Pacheco R."/>
            <person name="Padilla G."/>
            <person name="Ferreira P."/>
            <person name="Barriuso J."/>
            <person name="Kellner H."/>
            <person name="Castanera R."/>
            <person name="Alfaro M."/>
            <person name="Ramirez L."/>
            <person name="Pisabarro A.G."/>
            <person name="Kuo A."/>
            <person name="Tritt A."/>
            <person name="Lipzen A."/>
            <person name="He G."/>
            <person name="Yan M."/>
            <person name="Ng V."/>
            <person name="Cullen D."/>
            <person name="Martin F."/>
            <person name="Rosso M.-N."/>
            <person name="Henrissat B."/>
            <person name="Hibbett D."/>
            <person name="Martinez A.T."/>
            <person name="Grigoriev I.V."/>
        </authorList>
    </citation>
    <scope>NUCLEOTIDE SEQUENCE</scope>
    <source>
        <strain evidence="2">CIRM-BRFM 674</strain>
    </source>
</reference>
<proteinExistence type="predicted"/>
<keyword evidence="3" id="KW-1185">Reference proteome</keyword>
<sequence length="1052" mass="121243">MAIERRRRTARPCDLPAPSRPLWPTHDAFYDDYWGGPTQEDLHAFEDPHHDFPLYDPILSSIYIKSPWTYFRDYGYRLMRRFGHSYYSCPPMLLEMHVMPLVPEFSVNKCIYHFQEMHFSPRPLGRTGIPELRVVSSSDVDLLGASEILERVKPSSEGEEQNPNTLISYFLRGKNEEGDYICLDLERDAVHSSQFEIDMSVDIDSFVWVTDLARVASPVGLMVTPCFRNNSGIKKHNHIYAEILEPPSDSEASDPSTKSWLERRIALSTIPHTLFTKITEGNSPIYCYIFFPRMIHRNEYTGKRETSLPMEVLIWFWDNVVLPALYYVVNLTALEPFYEYTVEEYIRKRAGKNPGKKDSLYSGFSKQVDPATFSQIQNKMRDILDSFEDTQKMDRFKSFFFVLECKGFKLNVISPDGNSVMTNLKKTTPQLNWDYVLNRANGEVHMDIGFNFHPRRVLKKEEDRSQSGLTGLWRMNYLDESFGKSGFKAGNPHHLNTLPCFGALQAEMTVERSRRTHVLYRSAYNLVYEAVRKKDNSPWFCGDGDAYNLTETFQSACEEKYHQYKNRGARSYGVRDEYRVSGVAAIQILASAKDVLKRFKSSDGVLWIPTHIWFEFSSARLKAIEIATMHLYQKSPDNKGLIASLFMHLIRSIESTPTEVPTHVRHTLAALLMRGTTATCGMMFLHDLNLSDNGSETLPGIQQQDDRYIREELELVPKRRPKKFVDRPRITVEYPFGECPTWKQVLDALKKQPLHIIRHWERPFIITHIPTSAGILFVNFTRSLWISIKSDWTEGFLNDLTAVENLDQAMMFWTAENIVNILKAVSISINRCGIKGSVKGTQDAKSFRQRTWIYFPDNNGVYPPRGSKWVAFFADTVGYIQKYHDMLDAFSRDEDKLNLKNGLEDIFGELQCLPDSEPFTATKEGKTWCRAPGEDAISILVSVRHMRFKEIGRTATSKNGPTRSHITRSVKDIITELFKLNGLVEEAKQIQQRRWRAKRKGVNKKKSIRTKNKRAPPKRKRTDDSDEDGDESESEKSQNGDSEGSQNSDNES</sequence>
<evidence type="ECO:0000313" key="3">
    <source>
        <dbReference type="Proteomes" id="UP000807469"/>
    </source>
</evidence>
<evidence type="ECO:0000313" key="2">
    <source>
        <dbReference type="EMBL" id="KAF9474942.1"/>
    </source>
</evidence>
<dbReference type="Proteomes" id="UP000807469">
    <property type="component" value="Unassembled WGS sequence"/>
</dbReference>